<dbReference type="Proteomes" id="UP000305647">
    <property type="component" value="Unassembled WGS sequence"/>
</dbReference>
<evidence type="ECO:0000256" key="8">
    <source>
        <dbReference type="SAM" id="Phobius"/>
    </source>
</evidence>
<evidence type="ECO:0000256" key="3">
    <source>
        <dbReference type="ARBA" id="ARBA00022692"/>
    </source>
</evidence>
<evidence type="ECO:0000313" key="22">
    <source>
        <dbReference type="Proteomes" id="UP000310708"/>
    </source>
</evidence>
<dbReference type="PROSITE" id="PS50866">
    <property type="entry name" value="GOLD"/>
    <property type="match status" value="1"/>
</dbReference>
<keyword evidence="5 8" id="KW-1133">Transmembrane helix</keyword>
<evidence type="ECO:0000313" key="21">
    <source>
        <dbReference type="Proteomes" id="UP000310685"/>
    </source>
</evidence>
<evidence type="ECO:0000313" key="20">
    <source>
        <dbReference type="Proteomes" id="UP000309601"/>
    </source>
</evidence>
<feature type="signal peptide" evidence="9">
    <location>
        <begin position="1"/>
        <end position="19"/>
    </location>
</feature>
<comment type="similarity">
    <text evidence="2 7">Belongs to the EMP24/GP25L family.</text>
</comment>
<dbReference type="OrthoDB" id="759142at2759"/>
<evidence type="ECO:0000313" key="13">
    <source>
        <dbReference type="EMBL" id="TIC33008.1"/>
    </source>
</evidence>
<evidence type="ECO:0000256" key="9">
    <source>
        <dbReference type="SAM" id="SignalP"/>
    </source>
</evidence>
<reference evidence="17 18" key="1">
    <citation type="submission" date="2019-03" db="EMBL/GenBank/DDBJ databases">
        <title>Sequencing 25 genomes of Wallemia mellicola.</title>
        <authorList>
            <person name="Gostincar C."/>
        </authorList>
    </citation>
    <scope>NUCLEOTIDE SEQUENCE [LARGE SCALE GENOMIC DNA]</scope>
    <source>
        <strain evidence="12 19">EXF-1262</strain>
        <strain evidence="15 20">EXF-1274</strain>
        <strain evidence="16 17">EXF-1277</strain>
        <strain evidence="11 21">EXF-6152</strain>
        <strain evidence="14 22">EXF-757</strain>
        <strain evidence="13 18">EXF-8738</strain>
    </source>
</reference>
<dbReference type="EMBL" id="SPRH01000006">
    <property type="protein sequence ID" value="TIC03458.1"/>
    <property type="molecule type" value="Genomic_DNA"/>
</dbReference>
<dbReference type="Pfam" id="PF01105">
    <property type="entry name" value="EMP24_GP25L"/>
    <property type="match status" value="1"/>
</dbReference>
<dbReference type="InterPro" id="IPR015720">
    <property type="entry name" value="Emp24-like"/>
</dbReference>
<evidence type="ECO:0000313" key="15">
    <source>
        <dbReference type="EMBL" id="TIC70978.1"/>
    </source>
</evidence>
<organism evidence="13 18">
    <name type="scientific">Wallemia mellicola</name>
    <dbReference type="NCBI Taxonomy" id="1708541"/>
    <lineage>
        <taxon>Eukaryota</taxon>
        <taxon>Fungi</taxon>
        <taxon>Dikarya</taxon>
        <taxon>Basidiomycota</taxon>
        <taxon>Wallemiomycotina</taxon>
        <taxon>Wallemiomycetes</taxon>
        <taxon>Wallemiales</taxon>
        <taxon>Wallemiaceae</taxon>
        <taxon>Wallemia</taxon>
    </lineage>
</organism>
<dbReference type="Proteomes" id="UP000310708">
    <property type="component" value="Unassembled WGS sequence"/>
</dbReference>
<dbReference type="PANTHER" id="PTHR22811">
    <property type="entry name" value="TRANSMEMBRANE EMP24 DOMAIN-CONTAINING PROTEIN"/>
    <property type="match status" value="1"/>
</dbReference>
<protein>
    <recommendedName>
        <fullName evidence="10">GOLD domain-containing protein</fullName>
    </recommendedName>
</protein>
<proteinExistence type="inferred from homology"/>
<dbReference type="Proteomes" id="UP000310685">
    <property type="component" value="Unassembled WGS sequence"/>
</dbReference>
<evidence type="ECO:0000259" key="10">
    <source>
        <dbReference type="PROSITE" id="PS50866"/>
    </source>
</evidence>
<evidence type="ECO:0000256" key="4">
    <source>
        <dbReference type="ARBA" id="ARBA00022729"/>
    </source>
</evidence>
<keyword evidence="3 7" id="KW-0812">Transmembrane</keyword>
<comment type="subcellular location">
    <subcellularLocation>
        <location evidence="1 7">Membrane</location>
        <topology evidence="1 7">Single-pass type I membrane protein</topology>
    </subcellularLocation>
</comment>
<comment type="caution">
    <text evidence="13">The sequence shown here is derived from an EMBL/GenBank/DDBJ whole genome shotgun (WGS) entry which is preliminary data.</text>
</comment>
<evidence type="ECO:0000313" key="14">
    <source>
        <dbReference type="EMBL" id="TIC68503.1"/>
    </source>
</evidence>
<name>A0A4V4MXY2_9BASI</name>
<evidence type="ECO:0000313" key="16">
    <source>
        <dbReference type="EMBL" id="TIC71473.1"/>
    </source>
</evidence>
<gene>
    <name evidence="14" type="ORF">E3Q01_00852</name>
    <name evidence="15" type="ORF">E3Q02_00347</name>
    <name evidence="16" type="ORF">E3Q03_00500</name>
    <name evidence="13" type="ORF">E3Q10_00959</name>
    <name evidence="12" type="ORF">E3Q17_00837</name>
    <name evidence="11" type="ORF">E3Q22_00776</name>
</gene>
<evidence type="ECO:0000256" key="2">
    <source>
        <dbReference type="ARBA" id="ARBA00007104"/>
    </source>
</evidence>
<dbReference type="OMA" id="DVFEACF"/>
<evidence type="ECO:0000313" key="11">
    <source>
        <dbReference type="EMBL" id="TIB81752.1"/>
    </source>
</evidence>
<dbReference type="EMBL" id="SPRX01000007">
    <property type="protein sequence ID" value="TIC68503.1"/>
    <property type="molecule type" value="Genomic_DNA"/>
</dbReference>
<feature type="chain" id="PRO_5044610155" description="GOLD domain-containing protein" evidence="9">
    <location>
        <begin position="20"/>
        <end position="215"/>
    </location>
</feature>
<keyword evidence="6 8" id="KW-0472">Membrane</keyword>
<evidence type="ECO:0000256" key="6">
    <source>
        <dbReference type="ARBA" id="ARBA00023136"/>
    </source>
</evidence>
<dbReference type="Proteomes" id="UP000305362">
    <property type="component" value="Unassembled WGS sequence"/>
</dbReference>
<evidence type="ECO:0000313" key="18">
    <source>
        <dbReference type="Proteomes" id="UP000305647"/>
    </source>
</evidence>
<dbReference type="EMBL" id="SPRO01000006">
    <property type="protein sequence ID" value="TIC33008.1"/>
    <property type="molecule type" value="Genomic_DNA"/>
</dbReference>
<evidence type="ECO:0000256" key="7">
    <source>
        <dbReference type="RuleBase" id="RU003827"/>
    </source>
</evidence>
<dbReference type="GO" id="GO:0016020">
    <property type="term" value="C:membrane"/>
    <property type="evidence" value="ECO:0007669"/>
    <property type="project" value="UniProtKB-SubCell"/>
</dbReference>
<feature type="transmembrane region" description="Helical" evidence="8">
    <location>
        <begin position="186"/>
        <end position="205"/>
    </location>
</feature>
<dbReference type="InterPro" id="IPR009038">
    <property type="entry name" value="GOLD_dom"/>
</dbReference>
<evidence type="ECO:0000313" key="12">
    <source>
        <dbReference type="EMBL" id="TIC03458.1"/>
    </source>
</evidence>
<dbReference type="Proteomes" id="UP000307169">
    <property type="component" value="Unassembled WGS sequence"/>
</dbReference>
<dbReference type="EMBL" id="SPRV01000003">
    <property type="protein sequence ID" value="TIC71473.1"/>
    <property type="molecule type" value="Genomic_DNA"/>
</dbReference>
<dbReference type="EMBL" id="SPRC01000005">
    <property type="protein sequence ID" value="TIB81752.1"/>
    <property type="molecule type" value="Genomic_DNA"/>
</dbReference>
<evidence type="ECO:0000256" key="1">
    <source>
        <dbReference type="ARBA" id="ARBA00004479"/>
    </source>
</evidence>
<dbReference type="Proteomes" id="UP000309601">
    <property type="component" value="Unassembled WGS sequence"/>
</dbReference>
<accession>A0A4V4MXY2</accession>
<dbReference type="SMART" id="SM01190">
    <property type="entry name" value="EMP24_GP25L"/>
    <property type="match status" value="1"/>
</dbReference>
<feature type="domain" description="GOLD" evidence="10">
    <location>
        <begin position="32"/>
        <end position="125"/>
    </location>
</feature>
<keyword evidence="4 9" id="KW-0732">Signal</keyword>
<dbReference type="EMBL" id="SPRW01000002">
    <property type="protein sequence ID" value="TIC70978.1"/>
    <property type="molecule type" value="Genomic_DNA"/>
</dbReference>
<evidence type="ECO:0000313" key="17">
    <source>
        <dbReference type="Proteomes" id="UP000305362"/>
    </source>
</evidence>
<dbReference type="AlphaFoldDB" id="A0A4V4MXY2"/>
<evidence type="ECO:0000256" key="5">
    <source>
        <dbReference type="ARBA" id="ARBA00022989"/>
    </source>
</evidence>
<sequence>MRYNLVISFILLSIGFINAVKFDLVATQYPETKCIWHYANANTLVVVTANVNSGSKQRVDIEILDGSNEKYTYLNKKDIKGETRLAITTHQHADIGVCFKNYLTDHVQSHSPIKEASTIDLDIDVGAEAIDYNAIANQEHLSTIETDMRKLEQMTREIVTDMNYLKKREERMRDTNESTNARVKNFGLITLAVLFVLGVWQVIHLRSYFRRKYLI</sequence>
<evidence type="ECO:0000313" key="19">
    <source>
        <dbReference type="Proteomes" id="UP000307169"/>
    </source>
</evidence>